<feature type="region of interest" description="Disordered" evidence="1">
    <location>
        <begin position="207"/>
        <end position="238"/>
    </location>
</feature>
<feature type="compositionally biased region" description="Low complexity" evidence="1">
    <location>
        <begin position="62"/>
        <end position="79"/>
    </location>
</feature>
<feature type="compositionally biased region" description="Low complexity" evidence="1">
    <location>
        <begin position="23"/>
        <end position="37"/>
    </location>
</feature>
<accession>A0AAQ3TYA5</accession>
<feature type="region of interest" description="Disordered" evidence="1">
    <location>
        <begin position="139"/>
        <end position="170"/>
    </location>
</feature>
<dbReference type="Proteomes" id="UP001341281">
    <property type="component" value="Chromosome 06"/>
</dbReference>
<organism evidence="2 3">
    <name type="scientific">Paspalum notatum var. saurae</name>
    <dbReference type="NCBI Taxonomy" id="547442"/>
    <lineage>
        <taxon>Eukaryota</taxon>
        <taxon>Viridiplantae</taxon>
        <taxon>Streptophyta</taxon>
        <taxon>Embryophyta</taxon>
        <taxon>Tracheophyta</taxon>
        <taxon>Spermatophyta</taxon>
        <taxon>Magnoliopsida</taxon>
        <taxon>Liliopsida</taxon>
        <taxon>Poales</taxon>
        <taxon>Poaceae</taxon>
        <taxon>PACMAD clade</taxon>
        <taxon>Panicoideae</taxon>
        <taxon>Andropogonodae</taxon>
        <taxon>Paspaleae</taxon>
        <taxon>Paspalinae</taxon>
        <taxon>Paspalum</taxon>
    </lineage>
</organism>
<proteinExistence type="predicted"/>
<name>A0AAQ3TYA5_PASNO</name>
<evidence type="ECO:0000313" key="3">
    <source>
        <dbReference type="Proteomes" id="UP001341281"/>
    </source>
</evidence>
<feature type="region of interest" description="Disordered" evidence="1">
    <location>
        <begin position="342"/>
        <end position="395"/>
    </location>
</feature>
<dbReference type="EMBL" id="CP144750">
    <property type="protein sequence ID" value="WVZ81574.1"/>
    <property type="molecule type" value="Genomic_DNA"/>
</dbReference>
<feature type="compositionally biased region" description="Basic and acidic residues" evidence="1">
    <location>
        <begin position="1"/>
        <end position="13"/>
    </location>
</feature>
<feature type="compositionally biased region" description="Polar residues" evidence="1">
    <location>
        <begin position="207"/>
        <end position="216"/>
    </location>
</feature>
<gene>
    <name evidence="2" type="ORF">U9M48_028930</name>
</gene>
<evidence type="ECO:0000256" key="1">
    <source>
        <dbReference type="SAM" id="MobiDB-lite"/>
    </source>
</evidence>
<reference evidence="2 3" key="1">
    <citation type="submission" date="2024-02" db="EMBL/GenBank/DDBJ databases">
        <title>High-quality chromosome-scale genome assembly of Pensacola bahiagrass (Paspalum notatum Flugge var. saurae).</title>
        <authorList>
            <person name="Vega J.M."/>
            <person name="Podio M."/>
            <person name="Orjuela J."/>
            <person name="Siena L.A."/>
            <person name="Pessino S.C."/>
            <person name="Combes M.C."/>
            <person name="Mariac C."/>
            <person name="Albertini E."/>
            <person name="Pupilli F."/>
            <person name="Ortiz J.P.A."/>
            <person name="Leblanc O."/>
        </authorList>
    </citation>
    <scope>NUCLEOTIDE SEQUENCE [LARGE SCALE GENOMIC DNA]</scope>
    <source>
        <strain evidence="2">R1</strain>
        <tissue evidence="2">Leaf</tissue>
    </source>
</reference>
<dbReference type="AlphaFoldDB" id="A0AAQ3TYA5"/>
<evidence type="ECO:0000313" key="2">
    <source>
        <dbReference type="EMBL" id="WVZ81574.1"/>
    </source>
</evidence>
<feature type="region of interest" description="Disordered" evidence="1">
    <location>
        <begin position="1"/>
        <end position="93"/>
    </location>
</feature>
<protein>
    <submittedName>
        <fullName evidence="2">Uncharacterized protein</fullName>
    </submittedName>
</protein>
<keyword evidence="3" id="KW-1185">Reference proteome</keyword>
<sequence length="460" mass="46899">MREFEARSIDDHGGLSYLPPPSSRSSWTSPSSSLRELPPSPIACNIPAAISPARALMPAPASPRTSANARTRSSASGTAPSPPQLAATAARASSTTSRALKNWSAAIGHASIGTAAAQASTTEFHPQWVTKQPTARCRSTASCGAHPRSTSPVPAAATRSSNPSGSVAVDTAQTNGVPLRSSAAASAAACGGGGTTMVPKLTYATDESGNASSHEVTSPAEPSAPTVLSGGGATGPTAQTRLLARSSSGCASRHFPSRGRHVLHTNAALSMFQRKLSFIASECSPPAPSTQPLYIREICRHGKAGAPGSAGNETAYPWPAASLSGGLGIRRNSECVAAVASTPDGANTSRGTPASAASGCVHPQKKSESTATTRPSAVWSPVRARRRSHSPSGARRAAAYAWKSARTEVGPEVSWSAVEGKVSGRTEEGCAASSGSRRWSVAGVATTVRRRPRAARSEAR</sequence>